<dbReference type="Proteomes" id="UP000016536">
    <property type="component" value="Unassembled WGS sequence"/>
</dbReference>
<protein>
    <submittedName>
        <fullName evidence="1">Uncharacterized protein</fullName>
    </submittedName>
</protein>
<dbReference type="AlphaFoldDB" id="U1QW21"/>
<evidence type="ECO:0000313" key="1">
    <source>
        <dbReference type="EMBL" id="ERH25704.1"/>
    </source>
</evidence>
<proteinExistence type="predicted"/>
<gene>
    <name evidence="1" type="ORF">HMPREF1979_00253</name>
</gene>
<organism evidence="1 2">
    <name type="scientific">Actinomyces johnsonii F0542</name>
    <dbReference type="NCBI Taxonomy" id="1321818"/>
    <lineage>
        <taxon>Bacteria</taxon>
        <taxon>Bacillati</taxon>
        <taxon>Actinomycetota</taxon>
        <taxon>Actinomycetes</taxon>
        <taxon>Actinomycetales</taxon>
        <taxon>Actinomycetaceae</taxon>
        <taxon>Actinomyces</taxon>
    </lineage>
</organism>
<sequence>MRTDQACQGVQLDVAVLFKTGCRRRHTVSLWHYDSDSSVS</sequence>
<accession>U1QW21</accession>
<dbReference type="HOGENOM" id="CLU_3283587_0_0_11"/>
<dbReference type="EMBL" id="AWSE01000012">
    <property type="protein sequence ID" value="ERH25704.1"/>
    <property type="molecule type" value="Genomic_DNA"/>
</dbReference>
<evidence type="ECO:0000313" key="2">
    <source>
        <dbReference type="Proteomes" id="UP000016536"/>
    </source>
</evidence>
<name>U1QW21_9ACTO</name>
<keyword evidence="2" id="KW-1185">Reference proteome</keyword>
<reference evidence="1 2" key="1">
    <citation type="submission" date="2013-08" db="EMBL/GenBank/DDBJ databases">
        <authorList>
            <person name="Weinstock G."/>
            <person name="Sodergren E."/>
            <person name="Wylie T."/>
            <person name="Fulton L."/>
            <person name="Fulton R."/>
            <person name="Fronick C."/>
            <person name="O'Laughlin M."/>
            <person name="Godfrey J."/>
            <person name="Miner T."/>
            <person name="Herter B."/>
            <person name="Appelbaum E."/>
            <person name="Cordes M."/>
            <person name="Lek S."/>
            <person name="Wollam A."/>
            <person name="Pepin K.H."/>
            <person name="Palsikar V.B."/>
            <person name="Mitreva M."/>
            <person name="Wilson R.K."/>
        </authorList>
    </citation>
    <scope>NUCLEOTIDE SEQUENCE [LARGE SCALE GENOMIC DNA]</scope>
    <source>
        <strain evidence="1 2">F0542</strain>
    </source>
</reference>
<comment type="caution">
    <text evidence="1">The sequence shown here is derived from an EMBL/GenBank/DDBJ whole genome shotgun (WGS) entry which is preliminary data.</text>
</comment>